<comment type="caution">
    <text evidence="1">The sequence shown here is derived from an EMBL/GenBank/DDBJ whole genome shotgun (WGS) entry which is preliminary data.</text>
</comment>
<organism evidence="1 2">
    <name type="scientific">Catharanthus roseus</name>
    <name type="common">Madagascar periwinkle</name>
    <name type="synonym">Vinca rosea</name>
    <dbReference type="NCBI Taxonomy" id="4058"/>
    <lineage>
        <taxon>Eukaryota</taxon>
        <taxon>Viridiplantae</taxon>
        <taxon>Streptophyta</taxon>
        <taxon>Embryophyta</taxon>
        <taxon>Tracheophyta</taxon>
        <taxon>Spermatophyta</taxon>
        <taxon>Magnoliopsida</taxon>
        <taxon>eudicotyledons</taxon>
        <taxon>Gunneridae</taxon>
        <taxon>Pentapetalae</taxon>
        <taxon>asterids</taxon>
        <taxon>lamiids</taxon>
        <taxon>Gentianales</taxon>
        <taxon>Apocynaceae</taxon>
        <taxon>Rauvolfioideae</taxon>
        <taxon>Vinceae</taxon>
        <taxon>Catharanthinae</taxon>
        <taxon>Catharanthus</taxon>
    </lineage>
</organism>
<accession>A0ACB9ZT53</accession>
<gene>
    <name evidence="1" type="ORF">M9H77_36451</name>
</gene>
<evidence type="ECO:0000313" key="1">
    <source>
        <dbReference type="EMBL" id="KAI5650446.1"/>
    </source>
</evidence>
<sequence>MVKETEYYDILGVSPFASEDEIRKAYYLKARQVHPDKNPNDPQAAQKFQELGEAYQILGDPVQRDAYDRNGKHCLSRETMLDPTAVFALLFGSELFEDYIGHLAVASMATSELTKDNDSPEKVHDRLKVVQRDREEKLARILKDFLHQYLRGDKKGFVQRAESEAERLSHAAFGADILHTIGYVYTRQAAQELGKKAIYLGVPFLAEWVRHKGHFWKSQITAAKGAFQLLQLQDDVRRQFKMDGSGPENDVETHLLQNKSTLMSSLWKLNVVDIEVTLLHVCQMVLQEPNVRKEEVKTRAVALKILGKIFQSIKYKRSCGTSKSKIASDLHDHESSSDTSSDEEDSPSGLNYRTPLVTQGIGRLFRCLCNPAFDVDDDEIVYKGK</sequence>
<dbReference type="Proteomes" id="UP001060085">
    <property type="component" value="Linkage Group LG08"/>
</dbReference>
<protein>
    <submittedName>
        <fullName evidence="1">Uncharacterized protein</fullName>
    </submittedName>
</protein>
<keyword evidence="2" id="KW-1185">Reference proteome</keyword>
<name>A0ACB9ZT53_CATRO</name>
<dbReference type="EMBL" id="CM044708">
    <property type="protein sequence ID" value="KAI5650446.1"/>
    <property type="molecule type" value="Genomic_DNA"/>
</dbReference>
<reference evidence="2" key="1">
    <citation type="journal article" date="2023" name="Nat. Plants">
        <title>Single-cell RNA sequencing provides a high-resolution roadmap for understanding the multicellular compartmentation of specialized metabolism.</title>
        <authorList>
            <person name="Sun S."/>
            <person name="Shen X."/>
            <person name="Li Y."/>
            <person name="Li Y."/>
            <person name="Wang S."/>
            <person name="Li R."/>
            <person name="Zhang H."/>
            <person name="Shen G."/>
            <person name="Guo B."/>
            <person name="Wei J."/>
            <person name="Xu J."/>
            <person name="St-Pierre B."/>
            <person name="Chen S."/>
            <person name="Sun C."/>
        </authorList>
    </citation>
    <scope>NUCLEOTIDE SEQUENCE [LARGE SCALE GENOMIC DNA]</scope>
</reference>
<proteinExistence type="predicted"/>
<evidence type="ECO:0000313" key="2">
    <source>
        <dbReference type="Proteomes" id="UP001060085"/>
    </source>
</evidence>